<protein>
    <submittedName>
        <fullName evidence="2">Uncharacterized protein</fullName>
    </submittedName>
</protein>
<dbReference type="EMBL" id="JBHEZZ010000011">
    <property type="protein sequence ID" value="MFC1403743.1"/>
    <property type="molecule type" value="Genomic_DNA"/>
</dbReference>
<evidence type="ECO:0000256" key="1">
    <source>
        <dbReference type="SAM" id="Phobius"/>
    </source>
</evidence>
<comment type="caution">
    <text evidence="2">The sequence shown here is derived from an EMBL/GenBank/DDBJ whole genome shotgun (WGS) entry which is preliminary data.</text>
</comment>
<keyword evidence="1" id="KW-0472">Membrane</keyword>
<evidence type="ECO:0000313" key="2">
    <source>
        <dbReference type="EMBL" id="MFC1403743.1"/>
    </source>
</evidence>
<name>A0ABV6UQJ4_9ACTN</name>
<gene>
    <name evidence="2" type="ORF">ACEZDJ_20845</name>
</gene>
<evidence type="ECO:0000313" key="3">
    <source>
        <dbReference type="Proteomes" id="UP001592528"/>
    </source>
</evidence>
<keyword evidence="1" id="KW-0812">Transmembrane</keyword>
<proteinExistence type="predicted"/>
<feature type="transmembrane region" description="Helical" evidence="1">
    <location>
        <begin position="59"/>
        <end position="82"/>
    </location>
</feature>
<sequence length="276" mass="28765">MTENLDLDLLLSGHDPAPARELTLAEAARCEALLQSIRTEGHGPRTVPAPRRRRRTGRILLATGLLTAAAACAAVVVAPTAVQRVRDLISYGSPHAPMFTSAELASWTSDAAPATADGSGAKWCDRALQDAPGNGSPQTVTVADLRGSIASEIVSRAGNVFLCMAGSGGQGFWDTLDPVPAKLADRAVLIDTGGAHGVGKGKAGFGYSTGFAGNGVRSVTVNSGGHRTTAHIQNNRWTAWWPVADMWATPGGDTVTVSYTDGSVRTFPDSDLYVTR</sequence>
<organism evidence="2 3">
    <name type="scientific">Streptacidiphilus cavernicola</name>
    <dbReference type="NCBI Taxonomy" id="3342716"/>
    <lineage>
        <taxon>Bacteria</taxon>
        <taxon>Bacillati</taxon>
        <taxon>Actinomycetota</taxon>
        <taxon>Actinomycetes</taxon>
        <taxon>Kitasatosporales</taxon>
        <taxon>Streptomycetaceae</taxon>
        <taxon>Streptacidiphilus</taxon>
    </lineage>
</organism>
<keyword evidence="1" id="KW-1133">Transmembrane helix</keyword>
<accession>A0ABV6UQJ4</accession>
<reference evidence="2 3" key="1">
    <citation type="submission" date="2024-09" db="EMBL/GenBank/DDBJ databases">
        <authorList>
            <person name="Lee S.D."/>
        </authorList>
    </citation>
    <scope>NUCLEOTIDE SEQUENCE [LARGE SCALE GENOMIC DNA]</scope>
    <source>
        <strain evidence="2 3">N1-5</strain>
    </source>
</reference>
<keyword evidence="3" id="KW-1185">Reference proteome</keyword>
<dbReference type="Proteomes" id="UP001592528">
    <property type="component" value="Unassembled WGS sequence"/>
</dbReference>
<dbReference type="RefSeq" id="WP_030248205.1">
    <property type="nucleotide sequence ID" value="NZ_JBHEZZ010000011.1"/>
</dbReference>